<comment type="caution">
    <text evidence="2">The sequence shown here is derived from an EMBL/GenBank/DDBJ whole genome shotgun (WGS) entry which is preliminary data.</text>
</comment>
<sequence length="151" mass="16032">MTEHLERPKLDTLAKVDTLAKILPAIETAPQQPVAVDRSFGFPPALHIGLGGVFLAFLAILGFGLAAPALLIPIAICMLFTVAIFAVPALWVGMKPDNPVKSPRWAEFQLRGVMTATGRCSANAAIAQMYVVPMVVLGWGVAIVTIWGLTA</sequence>
<gene>
    <name evidence="2" type="ORF">GCM10010923_04640</name>
</gene>
<feature type="transmembrane region" description="Helical" evidence="1">
    <location>
        <begin position="45"/>
        <end position="65"/>
    </location>
</feature>
<feature type="transmembrane region" description="Helical" evidence="1">
    <location>
        <begin position="129"/>
        <end position="149"/>
    </location>
</feature>
<dbReference type="RefSeq" id="WP_188641167.1">
    <property type="nucleotide sequence ID" value="NZ_BMID01000001.1"/>
</dbReference>
<protein>
    <submittedName>
        <fullName evidence="2">Uncharacterized protein</fullName>
    </submittedName>
</protein>
<keyword evidence="1" id="KW-1133">Transmembrane helix</keyword>
<accession>A0ABQ1F5L5</accession>
<feature type="transmembrane region" description="Helical" evidence="1">
    <location>
        <begin position="71"/>
        <end position="94"/>
    </location>
</feature>
<dbReference type="Proteomes" id="UP000603317">
    <property type="component" value="Unassembled WGS sequence"/>
</dbReference>
<organism evidence="2 3">
    <name type="scientific">Blastomonas marina</name>
    <dbReference type="NCBI Taxonomy" id="1867408"/>
    <lineage>
        <taxon>Bacteria</taxon>
        <taxon>Pseudomonadati</taxon>
        <taxon>Pseudomonadota</taxon>
        <taxon>Alphaproteobacteria</taxon>
        <taxon>Sphingomonadales</taxon>
        <taxon>Sphingomonadaceae</taxon>
        <taxon>Blastomonas</taxon>
    </lineage>
</organism>
<proteinExistence type="predicted"/>
<keyword evidence="1" id="KW-0472">Membrane</keyword>
<keyword evidence="3" id="KW-1185">Reference proteome</keyword>
<reference evidence="3" key="1">
    <citation type="journal article" date="2019" name="Int. J. Syst. Evol. Microbiol.">
        <title>The Global Catalogue of Microorganisms (GCM) 10K type strain sequencing project: providing services to taxonomists for standard genome sequencing and annotation.</title>
        <authorList>
            <consortium name="The Broad Institute Genomics Platform"/>
            <consortium name="The Broad Institute Genome Sequencing Center for Infectious Disease"/>
            <person name="Wu L."/>
            <person name="Ma J."/>
        </authorList>
    </citation>
    <scope>NUCLEOTIDE SEQUENCE [LARGE SCALE GENOMIC DNA]</scope>
    <source>
        <strain evidence="3">CGMCC 1.15297</strain>
    </source>
</reference>
<keyword evidence="1" id="KW-0812">Transmembrane</keyword>
<name>A0ABQ1F5L5_9SPHN</name>
<evidence type="ECO:0000256" key="1">
    <source>
        <dbReference type="SAM" id="Phobius"/>
    </source>
</evidence>
<evidence type="ECO:0000313" key="2">
    <source>
        <dbReference type="EMBL" id="GFZ99390.1"/>
    </source>
</evidence>
<dbReference type="EMBL" id="BMID01000001">
    <property type="protein sequence ID" value="GFZ99390.1"/>
    <property type="molecule type" value="Genomic_DNA"/>
</dbReference>
<evidence type="ECO:0000313" key="3">
    <source>
        <dbReference type="Proteomes" id="UP000603317"/>
    </source>
</evidence>